<gene>
    <name evidence="2" type="ORF">IAB73_06015</name>
</gene>
<evidence type="ECO:0000256" key="1">
    <source>
        <dbReference type="SAM" id="MobiDB-lite"/>
    </source>
</evidence>
<feature type="compositionally biased region" description="Polar residues" evidence="1">
    <location>
        <begin position="520"/>
        <end position="530"/>
    </location>
</feature>
<sequence>MTHDLTPPVQPLSERQQRVRDEGLALFEEFRQAHREVHDRARACRRLRTLRDDVLPQAALRLATLNSTVDNVVADQLDAMPEPLMLPERPELQRSADLLTDVIGYALYHSAFDEQYARLMEDCAVAGTGILQVYWDPGMDDGRGMVRVERWPMEGFFPDPLFDDVQQGRAVFKTAFYPREWYRQRYPDAERFIGSDPYWEPRDGYSPAGEPPVLLIEYWFRTRDPRTGRCEIHMAQIAGGALLYCSRASVFAHGCYPFILFRYRRREDSPFGYGLVEDCVDQWRATCRYAGYIDENARASSRQRFIYREDAGLDGEALADWTRDFVGARGAIGEDALRSFQAAPLNPQVMNFMTYLTDVMKQDSGQNQFSRGEAGLGVTAASAIQALQEAGGKITRLHAAAYTESFRQTVEQMLRILSERIRARRALMVARATPGGTLRTRSVLLLPARAGQNRPPYEVRVHVQRRNPLRVQAHNEFILQLADLCLKSGTPLSPRAIVSLMQGVDNREQILDALDGANQQGGLNDGNRTAQPLAATAGIA</sequence>
<reference evidence="2" key="1">
    <citation type="submission" date="2020-10" db="EMBL/GenBank/DDBJ databases">
        <authorList>
            <person name="Gilroy R."/>
        </authorList>
    </citation>
    <scope>NUCLEOTIDE SEQUENCE</scope>
    <source>
        <strain evidence="2">ChiSxjej2B14-6234</strain>
    </source>
</reference>
<reference evidence="2" key="2">
    <citation type="journal article" date="2021" name="PeerJ">
        <title>Extensive microbial diversity within the chicken gut microbiome revealed by metagenomics and culture.</title>
        <authorList>
            <person name="Gilroy R."/>
            <person name="Ravi A."/>
            <person name="Getino M."/>
            <person name="Pursley I."/>
            <person name="Horton D.L."/>
            <person name="Alikhan N.F."/>
            <person name="Baker D."/>
            <person name="Gharbi K."/>
            <person name="Hall N."/>
            <person name="Watson M."/>
            <person name="Adriaenssens E.M."/>
            <person name="Foster-Nyarko E."/>
            <person name="Jarju S."/>
            <person name="Secka A."/>
            <person name="Antonio M."/>
            <person name="Oren A."/>
            <person name="Chaudhuri R.R."/>
            <person name="La Ragione R."/>
            <person name="Hildebrand F."/>
            <person name="Pallen M.J."/>
        </authorList>
    </citation>
    <scope>NUCLEOTIDE SEQUENCE</scope>
    <source>
        <strain evidence="2">ChiSxjej2B14-6234</strain>
    </source>
</reference>
<dbReference type="InterPro" id="IPR032427">
    <property type="entry name" value="P22_portal"/>
</dbReference>
<organism evidence="2 3">
    <name type="scientific">Candidatus Onthenecus intestinigallinarum</name>
    <dbReference type="NCBI Taxonomy" id="2840875"/>
    <lineage>
        <taxon>Bacteria</taxon>
        <taxon>Bacillati</taxon>
        <taxon>Bacillota</taxon>
        <taxon>Clostridia</taxon>
        <taxon>Eubacteriales</taxon>
        <taxon>Candidatus Onthenecus</taxon>
    </lineage>
</organism>
<dbReference type="Pfam" id="PF16510">
    <property type="entry name" value="P22_portal"/>
    <property type="match status" value="1"/>
</dbReference>
<accession>A0A9D0ZAS1</accession>
<comment type="caution">
    <text evidence="2">The sequence shown here is derived from an EMBL/GenBank/DDBJ whole genome shotgun (WGS) entry which is preliminary data.</text>
</comment>
<name>A0A9D0ZAS1_9FIRM</name>
<dbReference type="Proteomes" id="UP000886887">
    <property type="component" value="Unassembled WGS sequence"/>
</dbReference>
<evidence type="ECO:0000313" key="3">
    <source>
        <dbReference type="Proteomes" id="UP000886887"/>
    </source>
</evidence>
<feature type="region of interest" description="Disordered" evidence="1">
    <location>
        <begin position="520"/>
        <end position="540"/>
    </location>
</feature>
<protein>
    <submittedName>
        <fullName evidence="2">Uncharacterized protein</fullName>
    </submittedName>
</protein>
<dbReference type="EMBL" id="DVFJ01000017">
    <property type="protein sequence ID" value="HIQ71746.1"/>
    <property type="molecule type" value="Genomic_DNA"/>
</dbReference>
<evidence type="ECO:0000313" key="2">
    <source>
        <dbReference type="EMBL" id="HIQ71746.1"/>
    </source>
</evidence>
<dbReference type="AlphaFoldDB" id="A0A9D0ZAS1"/>
<proteinExistence type="predicted"/>